<dbReference type="EMBL" id="VDLX02000013">
    <property type="protein sequence ID" value="KAB8191056.1"/>
    <property type="molecule type" value="Genomic_DNA"/>
</dbReference>
<protein>
    <submittedName>
        <fullName evidence="1">GNAT family N-acetyltransferase</fullName>
    </submittedName>
</protein>
<reference evidence="1 2" key="1">
    <citation type="submission" date="2019-10" db="EMBL/GenBank/DDBJ databases">
        <title>Nonomuraea sp. nov., isolated from Phyllanthus amarus.</title>
        <authorList>
            <person name="Klykleung N."/>
            <person name="Tanasupawat S."/>
        </authorList>
    </citation>
    <scope>NUCLEOTIDE SEQUENCE [LARGE SCALE GENOMIC DNA]</scope>
    <source>
        <strain evidence="1 2">PA1-10</strain>
    </source>
</reference>
<name>A0A5C4VI66_9ACTN</name>
<evidence type="ECO:0000313" key="1">
    <source>
        <dbReference type="EMBL" id="KAB8191056.1"/>
    </source>
</evidence>
<organism evidence="1 2">
    <name type="scientific">Nonomuraea phyllanthi</name>
    <dbReference type="NCBI Taxonomy" id="2219224"/>
    <lineage>
        <taxon>Bacteria</taxon>
        <taxon>Bacillati</taxon>
        <taxon>Actinomycetota</taxon>
        <taxon>Actinomycetes</taxon>
        <taxon>Streptosporangiales</taxon>
        <taxon>Streptosporangiaceae</taxon>
        <taxon>Nonomuraea</taxon>
    </lineage>
</organism>
<dbReference type="AlphaFoldDB" id="A0A5C4VI66"/>
<gene>
    <name evidence="1" type="ORF">FH608_030980</name>
</gene>
<dbReference type="InterPro" id="IPR000182">
    <property type="entry name" value="GNAT_dom"/>
</dbReference>
<dbReference type="Pfam" id="PF13302">
    <property type="entry name" value="Acetyltransf_3"/>
    <property type="match status" value="1"/>
</dbReference>
<dbReference type="SUPFAM" id="SSF55729">
    <property type="entry name" value="Acyl-CoA N-acyltransferases (Nat)"/>
    <property type="match status" value="1"/>
</dbReference>
<comment type="caution">
    <text evidence="1">The sequence shown here is derived from an EMBL/GenBank/DDBJ whole genome shotgun (WGS) entry which is preliminary data.</text>
</comment>
<dbReference type="OrthoDB" id="3395054at2"/>
<evidence type="ECO:0000313" key="2">
    <source>
        <dbReference type="Proteomes" id="UP000312512"/>
    </source>
</evidence>
<keyword evidence="1" id="KW-0808">Transferase</keyword>
<dbReference type="InterPro" id="IPR016181">
    <property type="entry name" value="Acyl_CoA_acyltransferase"/>
</dbReference>
<dbReference type="GO" id="GO:0016747">
    <property type="term" value="F:acyltransferase activity, transferring groups other than amino-acyl groups"/>
    <property type="evidence" value="ECO:0007669"/>
    <property type="project" value="InterPro"/>
</dbReference>
<proteinExistence type="predicted"/>
<accession>A0A5P9Z4X1</accession>
<sequence>MMRVTCSKKLHVIETDEVVIRTAGYWSLRAAEAAGIDEQAQRWLGWPSDVVRGYESSRDELLNRELDDESDPADPNWFALINRRNRRIMGAVVIASPRSNRPEIGGYLAPHYRGQGLGAQLFMLGSILAHAHLGLPDIYAGTEVGNFACRQSLLKAGFTPTDGPAKHTLPDGRVVSGEWFRSAVTCEVICGSWRPRSRWWHLGGNSHRVPD</sequence>
<accession>A0A5C4VI66</accession>
<dbReference type="RefSeq" id="WP_139635866.1">
    <property type="nucleotide sequence ID" value="NZ_VDLX02000013.1"/>
</dbReference>
<dbReference type="PROSITE" id="PS51186">
    <property type="entry name" value="GNAT"/>
    <property type="match status" value="1"/>
</dbReference>
<keyword evidence="2" id="KW-1185">Reference proteome</keyword>
<dbReference type="Proteomes" id="UP000312512">
    <property type="component" value="Unassembled WGS sequence"/>
</dbReference>
<dbReference type="Gene3D" id="3.40.630.30">
    <property type="match status" value="1"/>
</dbReference>